<dbReference type="InterPro" id="IPR051372">
    <property type="entry name" value="CWC21"/>
</dbReference>
<dbReference type="GO" id="GO:0008380">
    <property type="term" value="P:RNA splicing"/>
    <property type="evidence" value="ECO:0007669"/>
    <property type="project" value="UniProtKB-KW"/>
</dbReference>
<feature type="compositionally biased region" description="Polar residues" evidence="7">
    <location>
        <begin position="12"/>
        <end position="23"/>
    </location>
</feature>
<gene>
    <name evidence="9" type="ORF">PSACC_00806</name>
</gene>
<proteinExistence type="inferred from homology"/>
<keyword evidence="6" id="KW-0539">Nucleus</keyword>
<evidence type="ECO:0000259" key="8">
    <source>
        <dbReference type="Pfam" id="PF08312"/>
    </source>
</evidence>
<sequence>MYNGLGLRTARGSGTNGYVQRNLSFAKPKPQGTFSYDQPPPKPARRPNADILLHRSKRQIEVECLTYQEELEGSENFRKKQLAKLEAHVKRNSESALKEEKETEMNRIKDAFGISDTAVEGQAFKFESEKQREERLARYAEEERLEKRRRLRDR</sequence>
<dbReference type="STRING" id="1246581.A0A2H9TNQ9"/>
<name>A0A2H9TNQ9_9FUNG</name>
<protein>
    <recommendedName>
        <fullName evidence="8">CWF21 domain-containing protein</fullName>
    </recommendedName>
</protein>
<keyword evidence="3" id="KW-0507">mRNA processing</keyword>
<feature type="domain" description="CWF21" evidence="8">
    <location>
        <begin position="52"/>
        <end position="73"/>
    </location>
</feature>
<dbReference type="PANTHER" id="PTHR36562:SF5">
    <property type="entry name" value="SERINE_ARGININE REPETITIVE MATRIX 2"/>
    <property type="match status" value="1"/>
</dbReference>
<keyword evidence="4" id="KW-0747">Spliceosome</keyword>
<organism evidence="9 10">
    <name type="scientific">Paramicrosporidium saccamoebae</name>
    <dbReference type="NCBI Taxonomy" id="1246581"/>
    <lineage>
        <taxon>Eukaryota</taxon>
        <taxon>Fungi</taxon>
        <taxon>Fungi incertae sedis</taxon>
        <taxon>Cryptomycota</taxon>
        <taxon>Cryptomycota incertae sedis</taxon>
        <taxon>Paramicrosporidium</taxon>
    </lineage>
</organism>
<comment type="subcellular location">
    <subcellularLocation>
        <location evidence="1">Nucleus</location>
    </subcellularLocation>
</comment>
<dbReference type="GO" id="GO:0006397">
    <property type="term" value="P:mRNA processing"/>
    <property type="evidence" value="ECO:0007669"/>
    <property type="project" value="UniProtKB-KW"/>
</dbReference>
<keyword evidence="10" id="KW-1185">Reference proteome</keyword>
<dbReference type="AlphaFoldDB" id="A0A2H9TNQ9"/>
<dbReference type="EMBL" id="MTSL01000065">
    <property type="protein sequence ID" value="PJF19310.1"/>
    <property type="molecule type" value="Genomic_DNA"/>
</dbReference>
<accession>A0A2H9TNQ9</accession>
<reference evidence="9 10" key="1">
    <citation type="submission" date="2016-10" db="EMBL/GenBank/DDBJ databases">
        <title>The genome of Paramicrosporidium saccamoebae is the missing link in understanding Cryptomycota and Microsporidia evolution.</title>
        <authorList>
            <person name="Quandt C.A."/>
            <person name="Beaudet D."/>
            <person name="Corsaro D."/>
            <person name="Michel R."/>
            <person name="Corradi N."/>
            <person name="James T."/>
        </authorList>
    </citation>
    <scope>NUCLEOTIDE SEQUENCE [LARGE SCALE GENOMIC DNA]</scope>
    <source>
        <strain evidence="9 10">KSL3</strain>
    </source>
</reference>
<evidence type="ECO:0000313" key="9">
    <source>
        <dbReference type="EMBL" id="PJF19310.1"/>
    </source>
</evidence>
<feature type="region of interest" description="Disordered" evidence="7">
    <location>
        <begin position="1"/>
        <end position="46"/>
    </location>
</feature>
<evidence type="ECO:0000256" key="7">
    <source>
        <dbReference type="SAM" id="MobiDB-lite"/>
    </source>
</evidence>
<dbReference type="OrthoDB" id="10267305at2759"/>
<dbReference type="Pfam" id="PF08312">
    <property type="entry name" value="cwf21"/>
    <property type="match status" value="1"/>
</dbReference>
<evidence type="ECO:0000256" key="5">
    <source>
        <dbReference type="ARBA" id="ARBA00023187"/>
    </source>
</evidence>
<evidence type="ECO:0000313" key="10">
    <source>
        <dbReference type="Proteomes" id="UP000240830"/>
    </source>
</evidence>
<comment type="caution">
    <text evidence="9">The sequence shown here is derived from an EMBL/GenBank/DDBJ whole genome shotgun (WGS) entry which is preliminary data.</text>
</comment>
<evidence type="ECO:0000256" key="6">
    <source>
        <dbReference type="ARBA" id="ARBA00023242"/>
    </source>
</evidence>
<dbReference type="InterPro" id="IPR013170">
    <property type="entry name" value="mRNA_splic_Cwf21_dom"/>
</dbReference>
<dbReference type="CDD" id="cd21372">
    <property type="entry name" value="cwf21_CWC21-like"/>
    <property type="match status" value="1"/>
</dbReference>
<evidence type="ECO:0000256" key="3">
    <source>
        <dbReference type="ARBA" id="ARBA00022664"/>
    </source>
</evidence>
<evidence type="ECO:0000256" key="1">
    <source>
        <dbReference type="ARBA" id="ARBA00004123"/>
    </source>
</evidence>
<dbReference type="GO" id="GO:0005681">
    <property type="term" value="C:spliceosomal complex"/>
    <property type="evidence" value="ECO:0007669"/>
    <property type="project" value="UniProtKB-KW"/>
</dbReference>
<dbReference type="Proteomes" id="UP000240830">
    <property type="component" value="Unassembled WGS sequence"/>
</dbReference>
<evidence type="ECO:0000256" key="4">
    <source>
        <dbReference type="ARBA" id="ARBA00022728"/>
    </source>
</evidence>
<evidence type="ECO:0000256" key="2">
    <source>
        <dbReference type="ARBA" id="ARBA00005954"/>
    </source>
</evidence>
<keyword evidence="5" id="KW-0508">mRNA splicing</keyword>
<dbReference type="PANTHER" id="PTHR36562">
    <property type="entry name" value="SERINE/ARGININE REPETITIVE MATRIX 2"/>
    <property type="match status" value="1"/>
</dbReference>
<comment type="similarity">
    <text evidence="2">Belongs to the CWC21 family.</text>
</comment>